<accession>A0ACC3NS47</accession>
<reference evidence="1" key="1">
    <citation type="submission" date="2023-07" db="EMBL/GenBank/DDBJ databases">
        <title>Black Yeasts Isolated from many extreme environments.</title>
        <authorList>
            <person name="Coleine C."/>
            <person name="Stajich J.E."/>
            <person name="Selbmann L."/>
        </authorList>
    </citation>
    <scope>NUCLEOTIDE SEQUENCE</scope>
    <source>
        <strain evidence="1">CCFEE 5714</strain>
    </source>
</reference>
<evidence type="ECO:0000313" key="1">
    <source>
        <dbReference type="EMBL" id="KAK3721951.1"/>
    </source>
</evidence>
<organism evidence="1 2">
    <name type="scientific">Vermiconidia calcicola</name>
    <dbReference type="NCBI Taxonomy" id="1690605"/>
    <lineage>
        <taxon>Eukaryota</taxon>
        <taxon>Fungi</taxon>
        <taxon>Dikarya</taxon>
        <taxon>Ascomycota</taxon>
        <taxon>Pezizomycotina</taxon>
        <taxon>Dothideomycetes</taxon>
        <taxon>Dothideomycetidae</taxon>
        <taxon>Mycosphaerellales</taxon>
        <taxon>Extremaceae</taxon>
        <taxon>Vermiconidia</taxon>
    </lineage>
</organism>
<gene>
    <name evidence="1" type="ORF">LTR37_002767</name>
</gene>
<comment type="caution">
    <text evidence="1">The sequence shown here is derived from an EMBL/GenBank/DDBJ whole genome shotgun (WGS) entry which is preliminary data.</text>
</comment>
<keyword evidence="2" id="KW-1185">Reference proteome</keyword>
<name>A0ACC3NS47_9PEZI</name>
<dbReference type="Proteomes" id="UP001281147">
    <property type="component" value="Unassembled WGS sequence"/>
</dbReference>
<protein>
    <submittedName>
        <fullName evidence="1">Uncharacterized protein</fullName>
    </submittedName>
</protein>
<sequence length="465" mass="48682">MAMPLTFRFLRSVAYENTSTMLFDRQLLYLALVLGAKQVSARAFKFSPIGSSWSPGLIYLKWRANDITALDDNPQAETALVRATSTSKEPQTTPTPRRQLNNARFANNTQSSRVALSSSAAASVTEPSAQMMASSSADFVDELGDFLTSAVDVLESAFDDSSASATDASLSTSVSVAASNSASPTTGGPLSALISALPSSIRGPVQSQLDNLTAIESSSGTSTAERTTTSLTSETRDHDRPTTDRGPGHRPTEGPNPMHPQRPSTNSEKSKVTTTAPNSRTSIPSTLSTTISPTTPTQEAAETAGGRPAIGANPIDNASVAGIASGLSAGAVLVALAGLFFYRRRKQGKPLFGKQGSQRSAGSGRVYPEVAWLYDPVMSRGDTPRHSRSNSGVDLIPAPRGGSPRMEPGSASPNLHHARPSSPLLAPQSAISRDDGPSRSGRGRSRTNSSADLRLPLRAVFGEGA</sequence>
<evidence type="ECO:0000313" key="2">
    <source>
        <dbReference type="Proteomes" id="UP001281147"/>
    </source>
</evidence>
<proteinExistence type="predicted"/>
<dbReference type="EMBL" id="JAUTXU010000015">
    <property type="protein sequence ID" value="KAK3721951.1"/>
    <property type="molecule type" value="Genomic_DNA"/>
</dbReference>